<comment type="similarity">
    <text evidence="3">Belongs to the NUF2 family.</text>
</comment>
<dbReference type="InterPro" id="IPR005549">
    <property type="entry name" value="Kinetochore_Nuf2_N"/>
</dbReference>
<reference evidence="14" key="1">
    <citation type="submission" date="2016-03" db="EMBL/GenBank/DDBJ databases">
        <title>Mechanisms controlling the formation of the plant cell surface in tip-growing cells are functionally conserved among land plants.</title>
        <authorList>
            <person name="Honkanen S."/>
            <person name="Jones V.A."/>
            <person name="Morieri G."/>
            <person name="Champion C."/>
            <person name="Hetherington A.J."/>
            <person name="Kelly S."/>
            <person name="Saint-Marcoux D."/>
            <person name="Proust H."/>
            <person name="Prescott H."/>
            <person name="Dolan L."/>
        </authorList>
    </citation>
    <scope>NUCLEOTIDE SEQUENCE [LARGE SCALE GENOMIC DNA]</scope>
    <source>
        <tissue evidence="14">Whole gametophyte</tissue>
    </source>
</reference>
<comment type="subcellular location">
    <subcellularLocation>
        <location evidence="2">Chromosome</location>
        <location evidence="2">Centromere</location>
        <location evidence="2">Kinetochore</location>
    </subcellularLocation>
    <subcellularLocation>
        <location evidence="1">Nucleus</location>
    </subcellularLocation>
</comment>
<evidence type="ECO:0000256" key="10">
    <source>
        <dbReference type="ARBA" id="ARBA00023306"/>
    </source>
</evidence>
<protein>
    <recommendedName>
        <fullName evidence="13">Kinetochore protein Nuf2 N-terminal domain-containing protein</fullName>
    </recommendedName>
</protein>
<dbReference type="GO" id="GO:0007052">
    <property type="term" value="P:mitotic spindle organization"/>
    <property type="evidence" value="ECO:0007669"/>
    <property type="project" value="TreeGrafter"/>
</dbReference>
<dbReference type="GO" id="GO:0045132">
    <property type="term" value="P:meiotic chromosome segregation"/>
    <property type="evidence" value="ECO:0007669"/>
    <property type="project" value="TreeGrafter"/>
</dbReference>
<gene>
    <name evidence="14" type="ORF">AXG93_3096s1140</name>
</gene>
<keyword evidence="11" id="KW-0137">Centromere</keyword>
<dbReference type="GO" id="GO:0051383">
    <property type="term" value="P:kinetochore organization"/>
    <property type="evidence" value="ECO:0007669"/>
    <property type="project" value="TreeGrafter"/>
</dbReference>
<evidence type="ECO:0000256" key="6">
    <source>
        <dbReference type="ARBA" id="ARBA00022776"/>
    </source>
</evidence>
<dbReference type="PANTHER" id="PTHR21650:SF2">
    <property type="entry name" value="KINETOCHORE PROTEIN NUF2"/>
    <property type="match status" value="1"/>
</dbReference>
<dbReference type="InterPro" id="IPR038275">
    <property type="entry name" value="Nuf2_N_sf"/>
</dbReference>
<evidence type="ECO:0000256" key="9">
    <source>
        <dbReference type="ARBA" id="ARBA00023242"/>
    </source>
</evidence>
<evidence type="ECO:0000256" key="4">
    <source>
        <dbReference type="ARBA" id="ARBA00022454"/>
    </source>
</evidence>
<dbReference type="GO" id="GO:0044877">
    <property type="term" value="F:protein-containing complex binding"/>
    <property type="evidence" value="ECO:0007669"/>
    <property type="project" value="TreeGrafter"/>
</dbReference>
<evidence type="ECO:0000256" key="11">
    <source>
        <dbReference type="ARBA" id="ARBA00023328"/>
    </source>
</evidence>
<keyword evidence="7" id="KW-0995">Kinetochore</keyword>
<dbReference type="AlphaFoldDB" id="A0A176W6P7"/>
<evidence type="ECO:0000256" key="3">
    <source>
        <dbReference type="ARBA" id="ARBA00005498"/>
    </source>
</evidence>
<keyword evidence="8 12" id="KW-0175">Coiled coil</keyword>
<evidence type="ECO:0000313" key="15">
    <source>
        <dbReference type="Proteomes" id="UP000077202"/>
    </source>
</evidence>
<dbReference type="GO" id="GO:0031262">
    <property type="term" value="C:Ndc80 complex"/>
    <property type="evidence" value="ECO:0007669"/>
    <property type="project" value="InterPro"/>
</dbReference>
<evidence type="ECO:0000256" key="7">
    <source>
        <dbReference type="ARBA" id="ARBA00022838"/>
    </source>
</evidence>
<dbReference type="GO" id="GO:0005634">
    <property type="term" value="C:nucleus"/>
    <property type="evidence" value="ECO:0007669"/>
    <property type="project" value="UniProtKB-SubCell"/>
</dbReference>
<sequence>MPSLTFPDLETKQIVMLMKELGVNLEEKNLLNPTSEIMWPLYETVAQNLLGISREELQQPAFNVLCKLEYSELHEESVCSIASWRIIRQLMFAAGVTDFTFRDLIKPDSRRTIRNLSGLINYARFRAEREDKLAALQDESLLDTKLQLEDDIEESWDMFIDKVFHYHVFGEVTYERSPVEGFWVKREIAAIEAERKGQIPLVQALEAETHELWQDVSALNKRQSVFQSEIRALKQELNSINDAISGQKYMLQQAKQEETDLRGQIVQSPEKLQRSIEEQKIILEKTEIAVEEARKSLNRWEQKLESFSKAEKKVLKYLGRLEEAQKLLTTQKTATKQVKGLKAKIKADEEEERHQNTKLAELTLKGDHCQELIDNAERLNLSKTEEQERSLEEIKERYSQLIKRQQEADLPSKEAQVQYLINQIAKIINTKEDVIRSFREEVAGIQQQVLAYYRAILSCTGPLPQLSG</sequence>
<keyword evidence="5" id="KW-0132">Cell division</keyword>
<evidence type="ECO:0000313" key="14">
    <source>
        <dbReference type="EMBL" id="OAE28800.1"/>
    </source>
</evidence>
<dbReference type="GO" id="GO:0051315">
    <property type="term" value="P:attachment of mitotic spindle microtubules to kinetochore"/>
    <property type="evidence" value="ECO:0007669"/>
    <property type="project" value="TreeGrafter"/>
</dbReference>
<evidence type="ECO:0000256" key="2">
    <source>
        <dbReference type="ARBA" id="ARBA00004629"/>
    </source>
</evidence>
<keyword evidence="6" id="KW-0498">Mitosis</keyword>
<feature type="domain" description="Kinetochore protein Nuf2 N-terminal" evidence="13">
    <location>
        <begin position="4"/>
        <end position="139"/>
    </location>
</feature>
<accession>A0A176W6P7</accession>
<feature type="coiled-coil region" evidence="12">
    <location>
        <begin position="276"/>
        <end position="404"/>
    </location>
</feature>
<dbReference type="Proteomes" id="UP000077202">
    <property type="component" value="Unassembled WGS sequence"/>
</dbReference>
<keyword evidence="15" id="KW-1185">Reference proteome</keyword>
<organism evidence="14 15">
    <name type="scientific">Marchantia polymorpha subsp. ruderalis</name>
    <dbReference type="NCBI Taxonomy" id="1480154"/>
    <lineage>
        <taxon>Eukaryota</taxon>
        <taxon>Viridiplantae</taxon>
        <taxon>Streptophyta</taxon>
        <taxon>Embryophyta</taxon>
        <taxon>Marchantiophyta</taxon>
        <taxon>Marchantiopsida</taxon>
        <taxon>Marchantiidae</taxon>
        <taxon>Marchantiales</taxon>
        <taxon>Marchantiaceae</taxon>
        <taxon>Marchantia</taxon>
    </lineage>
</organism>
<dbReference type="PANTHER" id="PTHR21650">
    <property type="entry name" value="MEMBRALIN/KINETOCHORE PROTEIN NUF2"/>
    <property type="match status" value="1"/>
</dbReference>
<dbReference type="Gene3D" id="1.10.418.60">
    <property type="entry name" value="Ncd80 complex, Nuf2 subunit"/>
    <property type="match status" value="1"/>
</dbReference>
<keyword evidence="10" id="KW-0131">Cell cycle</keyword>
<evidence type="ECO:0000259" key="13">
    <source>
        <dbReference type="Pfam" id="PF03800"/>
    </source>
</evidence>
<dbReference type="Pfam" id="PF03800">
    <property type="entry name" value="Nuf2"/>
    <property type="match status" value="1"/>
</dbReference>
<evidence type="ECO:0000256" key="1">
    <source>
        <dbReference type="ARBA" id="ARBA00004123"/>
    </source>
</evidence>
<dbReference type="EMBL" id="LVLJ01001664">
    <property type="protein sequence ID" value="OAE28800.1"/>
    <property type="molecule type" value="Genomic_DNA"/>
</dbReference>
<keyword evidence="9" id="KW-0539">Nucleus</keyword>
<dbReference type="GO" id="GO:0051301">
    <property type="term" value="P:cell division"/>
    <property type="evidence" value="ECO:0007669"/>
    <property type="project" value="UniProtKB-KW"/>
</dbReference>
<evidence type="ECO:0000256" key="5">
    <source>
        <dbReference type="ARBA" id="ARBA00022618"/>
    </source>
</evidence>
<keyword evidence="4" id="KW-0158">Chromosome</keyword>
<evidence type="ECO:0000256" key="8">
    <source>
        <dbReference type="ARBA" id="ARBA00023054"/>
    </source>
</evidence>
<evidence type="ECO:0000256" key="12">
    <source>
        <dbReference type="SAM" id="Coils"/>
    </source>
</evidence>
<proteinExistence type="inferred from homology"/>
<comment type="caution">
    <text evidence="14">The sequence shown here is derived from an EMBL/GenBank/DDBJ whole genome shotgun (WGS) entry which is preliminary data.</text>
</comment>
<name>A0A176W6P7_MARPO</name>